<evidence type="ECO:0008006" key="6">
    <source>
        <dbReference type="Google" id="ProtNLM"/>
    </source>
</evidence>
<dbReference type="Pfam" id="PF20696">
    <property type="entry name" value="UbiD_C"/>
    <property type="match status" value="1"/>
</dbReference>
<dbReference type="InterPro" id="IPR002830">
    <property type="entry name" value="UbiD"/>
</dbReference>
<dbReference type="Pfam" id="PF01977">
    <property type="entry name" value="UbiD"/>
    <property type="match status" value="1"/>
</dbReference>
<dbReference type="GO" id="GO:0006744">
    <property type="term" value="P:ubiquinone biosynthetic process"/>
    <property type="evidence" value="ECO:0007669"/>
    <property type="project" value="TreeGrafter"/>
</dbReference>
<dbReference type="InterPro" id="IPR048304">
    <property type="entry name" value="UbiD_Rift_dom"/>
</dbReference>
<evidence type="ECO:0000259" key="2">
    <source>
        <dbReference type="Pfam" id="PF20695"/>
    </source>
</evidence>
<gene>
    <name evidence="4" type="ORF">MM59RIKEN_21430</name>
</gene>
<organism evidence="4 5">
    <name type="scientific">Pusillibacter faecalis</name>
    <dbReference type="NCBI Taxonomy" id="2714358"/>
    <lineage>
        <taxon>Bacteria</taxon>
        <taxon>Bacillati</taxon>
        <taxon>Bacillota</taxon>
        <taxon>Clostridia</taxon>
        <taxon>Eubacteriales</taxon>
        <taxon>Oscillospiraceae</taxon>
        <taxon>Pusillibacter</taxon>
    </lineage>
</organism>
<dbReference type="SUPFAM" id="SSF50475">
    <property type="entry name" value="FMN-binding split barrel"/>
    <property type="match status" value="1"/>
</dbReference>
<name>A0A810QA43_9FIRM</name>
<dbReference type="Pfam" id="PF20695">
    <property type="entry name" value="UbiD_N"/>
    <property type="match status" value="1"/>
</dbReference>
<dbReference type="InterPro" id="IPR049383">
    <property type="entry name" value="UbiD-like_N"/>
</dbReference>
<accession>A0A810QA43</accession>
<dbReference type="GO" id="GO:0005829">
    <property type="term" value="C:cytosol"/>
    <property type="evidence" value="ECO:0007669"/>
    <property type="project" value="TreeGrafter"/>
</dbReference>
<dbReference type="PANTHER" id="PTHR30108:SF17">
    <property type="entry name" value="FERULIC ACID DECARBOXYLASE 1"/>
    <property type="match status" value="1"/>
</dbReference>
<reference evidence="4" key="1">
    <citation type="submission" date="2020-09" db="EMBL/GenBank/DDBJ databases">
        <title>New species isolated from human feces.</title>
        <authorList>
            <person name="Kitahara M."/>
            <person name="Shigeno Y."/>
            <person name="Shime M."/>
            <person name="Matsumoto Y."/>
            <person name="Nakamura S."/>
            <person name="Motooka D."/>
            <person name="Fukuoka S."/>
            <person name="Nishikawa H."/>
            <person name="Benno Y."/>
        </authorList>
    </citation>
    <scope>NUCLEOTIDE SEQUENCE</scope>
    <source>
        <strain evidence="4">MM59</strain>
    </source>
</reference>
<evidence type="ECO:0000259" key="3">
    <source>
        <dbReference type="Pfam" id="PF20696"/>
    </source>
</evidence>
<feature type="domain" description="3-octaprenyl-4-hydroxybenzoate carboxy-lyase-like N-terminal" evidence="2">
    <location>
        <begin position="11"/>
        <end position="88"/>
    </location>
</feature>
<protein>
    <recommendedName>
        <fullName evidence="6">UbiD family decarboxylase</fullName>
    </recommendedName>
</protein>
<dbReference type="EMBL" id="AP023420">
    <property type="protein sequence ID" value="BCK84824.1"/>
    <property type="molecule type" value="Genomic_DNA"/>
</dbReference>
<feature type="domain" description="3-octaprenyl-4-hydroxybenzoate carboxy-lyase-like Rift-related" evidence="1">
    <location>
        <begin position="103"/>
        <end position="294"/>
    </location>
</feature>
<dbReference type="KEGG" id="pfaa:MM59RIKEN_21430"/>
<proteinExistence type="predicted"/>
<feature type="domain" description="3-octaprenyl-4-hydroxybenzoate carboxy-lyase-like C-terminal" evidence="3">
    <location>
        <begin position="301"/>
        <end position="421"/>
    </location>
</feature>
<dbReference type="Proteomes" id="UP000679848">
    <property type="component" value="Chromosome"/>
</dbReference>
<dbReference type="PANTHER" id="PTHR30108">
    <property type="entry name" value="3-OCTAPRENYL-4-HYDROXYBENZOATE CARBOXY-LYASE-RELATED"/>
    <property type="match status" value="1"/>
</dbReference>
<keyword evidence="5" id="KW-1185">Reference proteome</keyword>
<dbReference type="InterPro" id="IPR049381">
    <property type="entry name" value="UbiD-like_C"/>
</dbReference>
<dbReference type="AlphaFoldDB" id="A0A810QA43"/>
<dbReference type="GO" id="GO:0008694">
    <property type="term" value="F:4-hydroxy-3-polyprenylbenzoate decarboxylase activity"/>
    <property type="evidence" value="ECO:0007669"/>
    <property type="project" value="TreeGrafter"/>
</dbReference>
<dbReference type="NCBIfam" id="TIGR00148">
    <property type="entry name" value="UbiD family decarboxylase"/>
    <property type="match status" value="1"/>
</dbReference>
<dbReference type="SUPFAM" id="SSF143968">
    <property type="entry name" value="UbiD C-terminal domain-like"/>
    <property type="match status" value="1"/>
</dbReference>
<sequence length="450" mass="49570">MLMKPILRDWLKELESQGTLKKIHKTVSPIHELAAVGKKLEPDCGALFEHVEGSDMPVLTGIVTSREAIARSMGLTYPQLMEKFTEALSNLTPCRIVDGAGLAVKERIMIGDQVDLGMLPACVHHEKDGGRYLTAALCITKDPETGIRNVAIHRHEIRDRNHLGALLLPRHTNQLFNMAEAAGRPLEIALAIGVHPSLLLASQATTQLGVDEFEIGGTLLGEPVELTRCETVDIEVPVESEIILEGRILPHVREAEGPFGEYPRTYGPEAPRHVIEITAVTCRSQPYYHTIIPATMEHLLLGAVSREATMMQLIRQATPNIKNVHITPASGCRYHVVLQIAQKYEGEAKNAMFAAFASSTEIKHVVAVDTDIDIYDPQDVEWAIANRVQASRDVFVISGAMGNKLDPSSNHGTSDKMGIDATIPVDADRARYEKIRISGFDHVDLRDYLD</sequence>
<evidence type="ECO:0000259" key="1">
    <source>
        <dbReference type="Pfam" id="PF01977"/>
    </source>
</evidence>
<evidence type="ECO:0000313" key="5">
    <source>
        <dbReference type="Proteomes" id="UP000679848"/>
    </source>
</evidence>
<evidence type="ECO:0000313" key="4">
    <source>
        <dbReference type="EMBL" id="BCK84824.1"/>
    </source>
</evidence>
<dbReference type="Gene3D" id="3.40.1670.10">
    <property type="entry name" value="UbiD C-terminal domain-like"/>
    <property type="match status" value="1"/>
</dbReference>